<comment type="caution">
    <text evidence="12">The sequence shown here is derived from an EMBL/GenBank/DDBJ whole genome shotgun (WGS) entry which is preliminary data.</text>
</comment>
<evidence type="ECO:0000256" key="3">
    <source>
        <dbReference type="ARBA" id="ARBA00022692"/>
    </source>
</evidence>
<evidence type="ECO:0000256" key="9">
    <source>
        <dbReference type="ARBA" id="ARBA00046080"/>
    </source>
</evidence>
<accession>A0ABD0T904</accession>
<evidence type="ECO:0000256" key="11">
    <source>
        <dbReference type="SAM" id="SignalP"/>
    </source>
</evidence>
<dbReference type="Proteomes" id="UP001549921">
    <property type="component" value="Unassembled WGS sequence"/>
</dbReference>
<evidence type="ECO:0000256" key="2">
    <source>
        <dbReference type="ARBA" id="ARBA00009289"/>
    </source>
</evidence>
<dbReference type="Pfam" id="PF04573">
    <property type="entry name" value="SPC22"/>
    <property type="match status" value="1"/>
</dbReference>
<sequence length="320" mass="36351">MHRYNIFIALILGTYTFIAVAQNPVPRCFDFTWLGPRFTNESVFMNATCQDATRMANGIPCREPLVVSYDGSWPDVHYIWKNYGQHASCVLANNDVCAQFTYYFNGHVENSTYMCTRAVDNMGQAVTSGCYTQVNGSFTTRTCLLLTRGNAILTYTLSVLACLTFLCFLSTLTVDYRTAAQMNTVKVVVKNVPDYGASRERNDLGFLTFDLKTDLSHLFNWNVKQLFLYLTAEYTTTNNELNQVVLWDKIILRGENAVLDFKNMNTKYYFWDDGNGLKGHNNVTLTLSWNIIPNAGLLPNIQAIGQHSFKFPTDYTQTKV</sequence>
<gene>
    <name evidence="12" type="ORF">ABMA28_016407</name>
</gene>
<comment type="function">
    <text evidence="9">Essential component of the signal peptidase complex (SPC) which catalyzes the cleavage of N-terminal signal sequences from nascent proteins as they are translocated into the lumen of the endoplasmic reticulum. Essential for the SPC catalytic activity, possibly by stabilizing and positioning the active center of the complex close to the lumenal surface.</text>
</comment>
<name>A0ABD0T904_LOXSC</name>
<comment type="similarity">
    <text evidence="2">Belongs to the SPCS3 family.</text>
</comment>
<evidence type="ECO:0000256" key="10">
    <source>
        <dbReference type="SAM" id="Phobius"/>
    </source>
</evidence>
<keyword evidence="3 10" id="KW-0812">Transmembrane</keyword>
<keyword evidence="6 10" id="KW-1133">Transmembrane helix</keyword>
<evidence type="ECO:0000313" key="13">
    <source>
        <dbReference type="Proteomes" id="UP001549921"/>
    </source>
</evidence>
<evidence type="ECO:0000256" key="5">
    <source>
        <dbReference type="ARBA" id="ARBA00022968"/>
    </source>
</evidence>
<proteinExistence type="inferred from homology"/>
<keyword evidence="4" id="KW-0256">Endoplasmic reticulum</keyword>
<feature type="chain" id="PRO_5044835264" description="Signal peptidase complex subunit 3" evidence="11">
    <location>
        <begin position="22"/>
        <end position="320"/>
    </location>
</feature>
<evidence type="ECO:0000256" key="7">
    <source>
        <dbReference type="ARBA" id="ARBA00023136"/>
    </source>
</evidence>
<keyword evidence="7 10" id="KW-0472">Membrane</keyword>
<evidence type="ECO:0000256" key="1">
    <source>
        <dbReference type="ARBA" id="ARBA00004648"/>
    </source>
</evidence>
<evidence type="ECO:0000313" key="12">
    <source>
        <dbReference type="EMBL" id="KAL0839769.1"/>
    </source>
</evidence>
<feature type="signal peptide" evidence="11">
    <location>
        <begin position="1"/>
        <end position="21"/>
    </location>
</feature>
<dbReference type="EMBL" id="JBEDNZ010000008">
    <property type="protein sequence ID" value="KAL0839769.1"/>
    <property type="molecule type" value="Genomic_DNA"/>
</dbReference>
<dbReference type="InterPro" id="IPR007653">
    <property type="entry name" value="SPC3"/>
</dbReference>
<evidence type="ECO:0000256" key="8">
    <source>
        <dbReference type="ARBA" id="ARBA00029556"/>
    </source>
</evidence>
<comment type="subcellular location">
    <subcellularLocation>
        <location evidence="1">Endoplasmic reticulum membrane</location>
        <topology evidence="1">Single-pass type II membrane protein</topology>
    </subcellularLocation>
</comment>
<feature type="transmembrane region" description="Helical" evidence="10">
    <location>
        <begin position="152"/>
        <end position="174"/>
    </location>
</feature>
<protein>
    <recommendedName>
        <fullName evidence="8">Signal peptidase complex subunit 3</fullName>
    </recommendedName>
</protein>
<dbReference type="GO" id="GO:0005789">
    <property type="term" value="C:endoplasmic reticulum membrane"/>
    <property type="evidence" value="ECO:0007669"/>
    <property type="project" value="UniProtKB-SubCell"/>
</dbReference>
<organism evidence="12 13">
    <name type="scientific">Loxostege sticticalis</name>
    <name type="common">Beet webworm moth</name>
    <dbReference type="NCBI Taxonomy" id="481309"/>
    <lineage>
        <taxon>Eukaryota</taxon>
        <taxon>Metazoa</taxon>
        <taxon>Ecdysozoa</taxon>
        <taxon>Arthropoda</taxon>
        <taxon>Hexapoda</taxon>
        <taxon>Insecta</taxon>
        <taxon>Pterygota</taxon>
        <taxon>Neoptera</taxon>
        <taxon>Endopterygota</taxon>
        <taxon>Lepidoptera</taxon>
        <taxon>Glossata</taxon>
        <taxon>Ditrysia</taxon>
        <taxon>Pyraloidea</taxon>
        <taxon>Crambidae</taxon>
        <taxon>Pyraustinae</taxon>
        <taxon>Loxostege</taxon>
    </lineage>
</organism>
<keyword evidence="5" id="KW-0735">Signal-anchor</keyword>
<dbReference type="PANTHER" id="PTHR12804:SF0">
    <property type="entry name" value="SIGNAL PEPTIDASE COMPLEX SUBUNIT 3"/>
    <property type="match status" value="1"/>
</dbReference>
<evidence type="ECO:0000256" key="6">
    <source>
        <dbReference type="ARBA" id="ARBA00022989"/>
    </source>
</evidence>
<evidence type="ECO:0000256" key="4">
    <source>
        <dbReference type="ARBA" id="ARBA00022824"/>
    </source>
</evidence>
<keyword evidence="11" id="KW-0732">Signal</keyword>
<dbReference type="PANTHER" id="PTHR12804">
    <property type="entry name" value="MICROSOMAL SIGNAL PEPTIDASE 23 KD SUBUNIT SPC22/23"/>
    <property type="match status" value="1"/>
</dbReference>
<dbReference type="AlphaFoldDB" id="A0ABD0T904"/>
<reference evidence="12 13" key="1">
    <citation type="submission" date="2024-06" db="EMBL/GenBank/DDBJ databases">
        <title>A chromosome-level genome assembly of beet webworm, Loxostege sticticalis.</title>
        <authorList>
            <person name="Zhang Y."/>
        </authorList>
    </citation>
    <scope>NUCLEOTIDE SEQUENCE [LARGE SCALE GENOMIC DNA]</scope>
    <source>
        <strain evidence="12">AQ028</strain>
        <tissue evidence="12">Male pupae</tissue>
    </source>
</reference>